<organism evidence="2 3">
    <name type="scientific">Azospirillum oryzae</name>
    <dbReference type="NCBI Taxonomy" id="286727"/>
    <lineage>
        <taxon>Bacteria</taxon>
        <taxon>Pseudomonadati</taxon>
        <taxon>Pseudomonadota</taxon>
        <taxon>Alphaproteobacteria</taxon>
        <taxon>Rhodospirillales</taxon>
        <taxon>Azospirillaceae</taxon>
        <taxon>Azospirillum</taxon>
    </lineage>
</organism>
<dbReference type="InterPro" id="IPR052342">
    <property type="entry name" value="MCH/BMMD"/>
</dbReference>
<evidence type="ECO:0000259" key="1">
    <source>
        <dbReference type="Pfam" id="PF01575"/>
    </source>
</evidence>
<dbReference type="AlphaFoldDB" id="A0A1X7HME9"/>
<evidence type="ECO:0000313" key="3">
    <source>
        <dbReference type="Proteomes" id="UP000192936"/>
    </source>
</evidence>
<proteinExistence type="predicted"/>
<name>A0A1X7HME9_9PROT</name>
<dbReference type="OrthoDB" id="9796589at2"/>
<sequence length="169" mass="18130">MTEGLMPTQGIAAGRKLAAGEYGFDDVDTCDSYETAGVTVTETHVVGFAGLSGDLFDVHMDDQFAREAGFPGRIAHGLLGLALADGLKTRCKVHLKGIATLSWNWSFRAPLMIGDRIHVRITIRAKRTTKRSDRGIVTLGMEVINQDGVVVQDGESLLLMRAGTPGVTT</sequence>
<dbReference type="PANTHER" id="PTHR43664">
    <property type="entry name" value="MONOAMINE OXIDASE-RELATED"/>
    <property type="match status" value="1"/>
</dbReference>
<dbReference type="InterPro" id="IPR002539">
    <property type="entry name" value="MaoC-like_dom"/>
</dbReference>
<evidence type="ECO:0000313" key="2">
    <source>
        <dbReference type="EMBL" id="SMF89417.1"/>
    </source>
</evidence>
<reference evidence="2 3" key="1">
    <citation type="submission" date="2017-04" db="EMBL/GenBank/DDBJ databases">
        <authorList>
            <person name="Afonso C.L."/>
            <person name="Miller P.J."/>
            <person name="Scott M.A."/>
            <person name="Spackman E."/>
            <person name="Goraichik I."/>
            <person name="Dimitrov K.M."/>
            <person name="Suarez D.L."/>
            <person name="Swayne D.E."/>
        </authorList>
    </citation>
    <scope>NUCLEOTIDE SEQUENCE [LARGE SCALE GENOMIC DNA]</scope>
    <source>
        <strain evidence="2 3">A2P</strain>
    </source>
</reference>
<gene>
    <name evidence="2" type="ORF">SAMN02982917_6724</name>
</gene>
<dbReference type="EMBL" id="FXAK01000009">
    <property type="protein sequence ID" value="SMF89417.1"/>
    <property type="molecule type" value="Genomic_DNA"/>
</dbReference>
<dbReference type="Gene3D" id="3.10.129.10">
    <property type="entry name" value="Hotdog Thioesterase"/>
    <property type="match status" value="1"/>
</dbReference>
<protein>
    <submittedName>
        <fullName evidence="2">Acyl dehydratase</fullName>
    </submittedName>
</protein>
<accession>A0A1X7HME9</accession>
<dbReference type="PANTHER" id="PTHR43664:SF1">
    <property type="entry name" value="BETA-METHYLMALYL-COA DEHYDRATASE"/>
    <property type="match status" value="1"/>
</dbReference>
<dbReference type="RefSeq" id="WP_085091533.1">
    <property type="nucleotide sequence ID" value="NZ_FXAK01000009.1"/>
</dbReference>
<dbReference type="Proteomes" id="UP000192936">
    <property type="component" value="Unassembled WGS sequence"/>
</dbReference>
<feature type="domain" description="MaoC-like" evidence="1">
    <location>
        <begin position="33"/>
        <end position="140"/>
    </location>
</feature>
<dbReference type="SUPFAM" id="SSF54637">
    <property type="entry name" value="Thioesterase/thiol ester dehydrase-isomerase"/>
    <property type="match status" value="1"/>
</dbReference>
<dbReference type="Pfam" id="PF01575">
    <property type="entry name" value="MaoC_dehydratas"/>
    <property type="match status" value="1"/>
</dbReference>
<dbReference type="InterPro" id="IPR029069">
    <property type="entry name" value="HotDog_dom_sf"/>
</dbReference>
<dbReference type="STRING" id="286727.SAMN02982917_6724"/>